<protein>
    <submittedName>
        <fullName evidence="2">Uncharacterized protein</fullName>
    </submittedName>
</protein>
<accession>M7NSI0</accession>
<keyword evidence="3" id="KW-1185">Reference proteome</keyword>
<evidence type="ECO:0000256" key="1">
    <source>
        <dbReference type="SAM" id="Phobius"/>
    </source>
</evidence>
<dbReference type="PATRIC" id="fig|1279009.4.peg.3467"/>
<name>M7NSI0_9BACT</name>
<dbReference type="RefSeq" id="WP_009196808.1">
    <property type="nucleotide sequence ID" value="NZ_AODQ01000115.1"/>
</dbReference>
<evidence type="ECO:0000313" key="3">
    <source>
        <dbReference type="Proteomes" id="UP000011910"/>
    </source>
</evidence>
<dbReference type="AlphaFoldDB" id="M7NSI0"/>
<keyword evidence="1" id="KW-0472">Membrane</keyword>
<sequence>MNKTDTYLSDLAEIRSMMERSSRFISLSGLSGVIMGLYALAGAAAAWYVLRQDGVLLQEGLERQAASQQAMLQLLGIGLGVLVLALITAVWLTIRKSHKTGQSIWDQSARRLLISLMIPLVTGGLLCLIFMSRGYVSVVAPITLIFYGMALVNGSKYTLHDIQSLGLLQIGLGLLSALFLGFGLLFWAIGFGVLHIVYGLYMYYRYERA</sequence>
<feature type="transmembrane region" description="Helical" evidence="1">
    <location>
        <begin position="24"/>
        <end position="50"/>
    </location>
</feature>
<keyword evidence="1" id="KW-0812">Transmembrane</keyword>
<evidence type="ECO:0000313" key="2">
    <source>
        <dbReference type="EMBL" id="EMR01439.1"/>
    </source>
</evidence>
<comment type="caution">
    <text evidence="2">The sequence shown here is derived from an EMBL/GenBank/DDBJ whole genome shotgun (WGS) entry which is preliminary data.</text>
</comment>
<organism evidence="2 3">
    <name type="scientific">Cesiribacter andamanensis AMV16</name>
    <dbReference type="NCBI Taxonomy" id="1279009"/>
    <lineage>
        <taxon>Bacteria</taxon>
        <taxon>Pseudomonadati</taxon>
        <taxon>Bacteroidota</taxon>
        <taxon>Cytophagia</taxon>
        <taxon>Cytophagales</taxon>
        <taxon>Cesiribacteraceae</taxon>
        <taxon>Cesiribacter</taxon>
    </lineage>
</organism>
<dbReference type="eggNOG" id="COG3127">
    <property type="taxonomic scope" value="Bacteria"/>
</dbReference>
<feature type="transmembrane region" description="Helical" evidence="1">
    <location>
        <begin position="171"/>
        <end position="204"/>
    </location>
</feature>
<keyword evidence="1" id="KW-1133">Transmembrane helix</keyword>
<dbReference type="STRING" id="1279009.ADICEAN_03425"/>
<dbReference type="Proteomes" id="UP000011910">
    <property type="component" value="Unassembled WGS sequence"/>
</dbReference>
<dbReference type="OrthoDB" id="1120881at2"/>
<gene>
    <name evidence="2" type="ORF">ADICEAN_03425</name>
</gene>
<feature type="transmembrane region" description="Helical" evidence="1">
    <location>
        <begin position="112"/>
        <end position="132"/>
    </location>
</feature>
<feature type="transmembrane region" description="Helical" evidence="1">
    <location>
        <begin position="138"/>
        <end position="159"/>
    </location>
</feature>
<proteinExistence type="predicted"/>
<reference evidence="2 3" key="1">
    <citation type="journal article" date="2013" name="Genome Announc.">
        <title>Draft Genome Sequence of Cesiribacter andamanensis Strain AMV16T, Isolated from a Soil Sample from a Mud Volcano in the Andaman Islands, India.</title>
        <authorList>
            <person name="Shivaji S."/>
            <person name="Ara S."/>
            <person name="Begum Z."/>
            <person name="Srinivas T.N."/>
            <person name="Singh A."/>
            <person name="Kumar Pinnaka A."/>
        </authorList>
    </citation>
    <scope>NUCLEOTIDE SEQUENCE [LARGE SCALE GENOMIC DNA]</scope>
    <source>
        <strain evidence="2 3">AMV16</strain>
    </source>
</reference>
<dbReference type="EMBL" id="AODQ01000115">
    <property type="protein sequence ID" value="EMR01439.1"/>
    <property type="molecule type" value="Genomic_DNA"/>
</dbReference>
<feature type="transmembrane region" description="Helical" evidence="1">
    <location>
        <begin position="70"/>
        <end position="92"/>
    </location>
</feature>